<organism evidence="1">
    <name type="scientific">marine metagenome</name>
    <dbReference type="NCBI Taxonomy" id="408172"/>
    <lineage>
        <taxon>unclassified sequences</taxon>
        <taxon>metagenomes</taxon>
        <taxon>ecological metagenomes</taxon>
    </lineage>
</organism>
<name>A0A381W4W4_9ZZZZ</name>
<proteinExistence type="predicted"/>
<dbReference type="EMBL" id="UINC01010721">
    <property type="protein sequence ID" value="SVA47589.1"/>
    <property type="molecule type" value="Genomic_DNA"/>
</dbReference>
<accession>A0A381W4W4</accession>
<gene>
    <name evidence="1" type="ORF">METZ01_LOCUS100443</name>
</gene>
<feature type="non-terminal residue" evidence="1">
    <location>
        <position position="349"/>
    </location>
</feature>
<protein>
    <submittedName>
        <fullName evidence="1">Uncharacterized protein</fullName>
    </submittedName>
</protein>
<reference evidence="1" key="1">
    <citation type="submission" date="2018-05" db="EMBL/GenBank/DDBJ databases">
        <authorList>
            <person name="Lanie J.A."/>
            <person name="Ng W.-L."/>
            <person name="Kazmierczak K.M."/>
            <person name="Andrzejewski T.M."/>
            <person name="Davidsen T.M."/>
            <person name="Wayne K.J."/>
            <person name="Tettelin H."/>
            <person name="Glass J.I."/>
            <person name="Rusch D."/>
            <person name="Podicherti R."/>
            <person name="Tsui H.-C.T."/>
            <person name="Winkler M.E."/>
        </authorList>
    </citation>
    <scope>NUCLEOTIDE SEQUENCE</scope>
</reference>
<dbReference type="AlphaFoldDB" id="A0A381W4W4"/>
<sequence>MQSKGNGYYGLHKQCLLVNLKYYIQLNKPEYGNKNKKNVKVIKANRHIKDIHDDYTPLSLNPTEETVVCTPIVDGWNFINKSLEKGLTVYNFHPKIRESKSYAYPNKSLQELQEQLSWINQILAHAPNCVFFWNTENYIDINRNKKLLKRKPINKLYSVAASFKPNYFLETYGFTENTEIIFYDYSKQALAFKAMMLQEWDGRNYPQFLYDIQDKYHINETTHNPYGSDNYEKLWKKECEQWGGEENIIKHWEKYRKLKHSYIYCDIAKDYNKITNKITNEEDCIIWWSNCFHTVNTHYTRRLNEVKKLYINWLKNLNEKNPNLWVFGKDYLNKPVEGNIVKSILKENK</sequence>
<evidence type="ECO:0000313" key="1">
    <source>
        <dbReference type="EMBL" id="SVA47589.1"/>
    </source>
</evidence>